<organism evidence="1 2">
    <name type="scientific">Bradyrhizobium cosmicum</name>
    <dbReference type="NCBI Taxonomy" id="1404864"/>
    <lineage>
        <taxon>Bacteria</taxon>
        <taxon>Pseudomonadati</taxon>
        <taxon>Pseudomonadota</taxon>
        <taxon>Alphaproteobacteria</taxon>
        <taxon>Hyphomicrobiales</taxon>
        <taxon>Nitrobacteraceae</taxon>
        <taxon>Bradyrhizobium</taxon>
    </lineage>
</organism>
<dbReference type="KEGG" id="brs:S23_35530"/>
<dbReference type="Proteomes" id="UP000007886">
    <property type="component" value="Chromosome"/>
</dbReference>
<dbReference type="AlphaFoldDB" id="A0AAI8MAY7"/>
<proteinExistence type="predicted"/>
<evidence type="ECO:0000313" key="2">
    <source>
        <dbReference type="Proteomes" id="UP000007886"/>
    </source>
</evidence>
<evidence type="ECO:0000313" key="1">
    <source>
        <dbReference type="EMBL" id="BAL76753.1"/>
    </source>
</evidence>
<gene>
    <name evidence="1" type="ORF">S23_35530</name>
</gene>
<name>A0AAI8MAY7_9BRAD</name>
<keyword evidence="2" id="KW-1185">Reference proteome</keyword>
<sequence length="202" mass="22366">MRPILVQIEPKLSLNQTRVISPAAAAGDRLAGRVELEDGPLSEIDPTDHALATIASILEHPEPALVVRETEIIRETEYVVVGEQPAEEHEEHHAVIDEHPVVEEQPLVPEHIDADGYSKVGPGPMVAIRLKWTVHRGDDDQYYVHETIGEQSAPVISGPMTSEAAVHFVDAHEHEAHRRFELLRSEIAGRSSLADYERKGEA</sequence>
<dbReference type="EMBL" id="AP012279">
    <property type="protein sequence ID" value="BAL76753.1"/>
    <property type="molecule type" value="Genomic_DNA"/>
</dbReference>
<protein>
    <submittedName>
        <fullName evidence="1">Uncharacterized protein</fullName>
    </submittedName>
</protein>
<accession>A0AAI8MAY7</accession>
<reference evidence="1 2" key="1">
    <citation type="journal article" date="2012" name="Microbes Environ.">
        <title>Complete genome sequence of Bradyrhizobium sp. S23321: insights into symbiosis evolution in soil oligotrophs.</title>
        <authorList>
            <person name="Okubo T."/>
            <person name="Tsukui T."/>
            <person name="Maita H."/>
            <person name="Okamoto S."/>
            <person name="Oshima K."/>
            <person name="Fujisawa T."/>
            <person name="Saito A."/>
            <person name="Futamata H."/>
            <person name="Hattori R."/>
            <person name="Shimomura Y."/>
            <person name="Haruta S."/>
            <person name="Morimoto S."/>
            <person name="Wang Y."/>
            <person name="Sakai Y."/>
            <person name="Hattori M."/>
            <person name="Aizawa S."/>
            <person name="Nagashima K.V.P."/>
            <person name="Masuda S."/>
            <person name="Hattori T."/>
            <person name="Yamashita A."/>
            <person name="Bao Z."/>
            <person name="Hayatsu M."/>
            <person name="Kajiya-Kanegae H."/>
            <person name="Yoshinaga I."/>
            <person name="Sakamoto K."/>
            <person name="Toyota K."/>
            <person name="Nakao M."/>
            <person name="Kohara M."/>
            <person name="Anda M."/>
            <person name="Niwa R."/>
            <person name="Jung-Hwan P."/>
            <person name="Sameshima-Saito R."/>
            <person name="Tokuda S."/>
            <person name="Yamamoto S."/>
            <person name="Yamamoto S."/>
            <person name="Yokoyama T."/>
            <person name="Akutsu T."/>
            <person name="Nakamura Y."/>
            <person name="Nakahira-Yanaka Y."/>
            <person name="Takada Hoshino Y."/>
            <person name="Hirakawa H."/>
            <person name="Mitsui H."/>
            <person name="Terasawa K."/>
            <person name="Itakura M."/>
            <person name="Sato S."/>
            <person name="Ikeda-Ohtsubo W."/>
            <person name="Sakakura N."/>
            <person name="Kaminuma E."/>
            <person name="Minamisawa K."/>
        </authorList>
    </citation>
    <scope>NUCLEOTIDE SEQUENCE [LARGE SCALE GENOMIC DNA]</scope>
    <source>
        <strain evidence="1 2">S23321</strain>
    </source>
</reference>